<dbReference type="RefSeq" id="XP_009047782.1">
    <property type="nucleotide sequence ID" value="XM_009049534.1"/>
</dbReference>
<dbReference type="SMART" id="SM00239">
    <property type="entry name" value="C2"/>
    <property type="match status" value="1"/>
</dbReference>
<organism evidence="3 4">
    <name type="scientific">Lottia gigantea</name>
    <name type="common">Giant owl limpet</name>
    <dbReference type="NCBI Taxonomy" id="225164"/>
    <lineage>
        <taxon>Eukaryota</taxon>
        <taxon>Metazoa</taxon>
        <taxon>Spiralia</taxon>
        <taxon>Lophotrochozoa</taxon>
        <taxon>Mollusca</taxon>
        <taxon>Gastropoda</taxon>
        <taxon>Patellogastropoda</taxon>
        <taxon>Lottioidea</taxon>
        <taxon>Lottiidae</taxon>
        <taxon>Lottia</taxon>
    </lineage>
</organism>
<proteinExistence type="predicted"/>
<protein>
    <recommendedName>
        <fullName evidence="2">C2 domain-containing protein</fullName>
    </recommendedName>
</protein>
<dbReference type="GeneID" id="20234209"/>
<feature type="region of interest" description="Disordered" evidence="1">
    <location>
        <begin position="1"/>
        <end position="25"/>
    </location>
</feature>
<dbReference type="Pfam" id="PF00168">
    <property type="entry name" value="C2"/>
    <property type="match status" value="1"/>
</dbReference>
<evidence type="ECO:0000313" key="3">
    <source>
        <dbReference type="EMBL" id="ESP01538.1"/>
    </source>
</evidence>
<evidence type="ECO:0000313" key="4">
    <source>
        <dbReference type="Proteomes" id="UP000030746"/>
    </source>
</evidence>
<dbReference type="KEGG" id="lgi:LOTGIDRAFT_139616"/>
<dbReference type="EMBL" id="KB200484">
    <property type="protein sequence ID" value="ESP01538.1"/>
    <property type="molecule type" value="Genomic_DNA"/>
</dbReference>
<dbReference type="CTD" id="20234209"/>
<dbReference type="InterPro" id="IPR032348">
    <property type="entry name" value="HECW_N"/>
</dbReference>
<gene>
    <name evidence="3" type="ORF">LOTGIDRAFT_139616</name>
</gene>
<keyword evidence="4" id="KW-1185">Reference proteome</keyword>
<dbReference type="AlphaFoldDB" id="V4AVW5"/>
<dbReference type="InterPro" id="IPR000008">
    <property type="entry name" value="C2_dom"/>
</dbReference>
<dbReference type="OMA" id="CKSICTQ"/>
<dbReference type="Proteomes" id="UP000030746">
    <property type="component" value="Unassembled WGS sequence"/>
</dbReference>
<dbReference type="STRING" id="225164.V4AVW5"/>
<dbReference type="Gene3D" id="2.60.40.2840">
    <property type="match status" value="1"/>
</dbReference>
<dbReference type="InterPro" id="IPR035892">
    <property type="entry name" value="C2_domain_sf"/>
</dbReference>
<feature type="domain" description="C2" evidence="2">
    <location>
        <begin position="166"/>
        <end position="295"/>
    </location>
</feature>
<evidence type="ECO:0000259" key="2">
    <source>
        <dbReference type="PROSITE" id="PS50004"/>
    </source>
</evidence>
<accession>V4AVW5</accession>
<sequence length="295" mass="33349">MAEALPPKTKSDYSSVDDLSIPVSRKSSVSDSDLTLRERSNSDSTLNLTSEQSWSILTVDRTRFILGKDKYITVSWDVREDIGAKDWIGLFPKGETVSTKFLDSKNRGVNGGHTGQIQWDLDSISHNFIEAEIELCFKYYQGNTGNVLAVSPVITIVNLHPGRRVRLSFINSNQPPKMASVPLIYYFVILDLQACNLKKGMFFNPDPYVKIQCLPGRLELQKPHHLKDVRSKTKSNTTNPHWDGEVFTIDAKLSDIIDLEIKDKFSKSRPTISRFLGKSSIIVQRIMDKVSQAQR</sequence>
<dbReference type="SUPFAM" id="SSF49562">
    <property type="entry name" value="C2 domain (Calcium/lipid-binding domain, CaLB)"/>
    <property type="match status" value="1"/>
</dbReference>
<reference evidence="3 4" key="1">
    <citation type="journal article" date="2013" name="Nature">
        <title>Insights into bilaterian evolution from three spiralian genomes.</title>
        <authorList>
            <person name="Simakov O."/>
            <person name="Marletaz F."/>
            <person name="Cho S.J."/>
            <person name="Edsinger-Gonzales E."/>
            <person name="Havlak P."/>
            <person name="Hellsten U."/>
            <person name="Kuo D.H."/>
            <person name="Larsson T."/>
            <person name="Lv J."/>
            <person name="Arendt D."/>
            <person name="Savage R."/>
            <person name="Osoegawa K."/>
            <person name="de Jong P."/>
            <person name="Grimwood J."/>
            <person name="Chapman J.A."/>
            <person name="Shapiro H."/>
            <person name="Aerts A."/>
            <person name="Otillar R.P."/>
            <person name="Terry A.Y."/>
            <person name="Boore J.L."/>
            <person name="Grigoriev I.V."/>
            <person name="Lindberg D.R."/>
            <person name="Seaver E.C."/>
            <person name="Weisblat D.A."/>
            <person name="Putnam N.H."/>
            <person name="Rokhsar D.S."/>
        </authorList>
    </citation>
    <scope>NUCLEOTIDE SEQUENCE [LARGE SCALE GENOMIC DNA]</scope>
</reference>
<dbReference type="HOGENOM" id="CLU_082614_0_0_1"/>
<dbReference type="Gene3D" id="2.60.40.150">
    <property type="entry name" value="C2 domain"/>
    <property type="match status" value="1"/>
</dbReference>
<name>V4AVW5_LOTGI</name>
<dbReference type="Pfam" id="PF16562">
    <property type="entry name" value="HECW_N"/>
    <property type="match status" value="1"/>
</dbReference>
<evidence type="ECO:0000256" key="1">
    <source>
        <dbReference type="SAM" id="MobiDB-lite"/>
    </source>
</evidence>
<dbReference type="PROSITE" id="PS50004">
    <property type="entry name" value="C2"/>
    <property type="match status" value="1"/>
</dbReference>
<dbReference type="OrthoDB" id="5987976at2759"/>